<gene>
    <name evidence="2" type="ORF">BAMA_16435</name>
</gene>
<evidence type="ECO:0000259" key="1">
    <source>
        <dbReference type="PROSITE" id="PS51186"/>
    </source>
</evidence>
<evidence type="ECO:0000313" key="2">
    <source>
        <dbReference type="EMBL" id="KEK17205.1"/>
    </source>
</evidence>
<comment type="caution">
    <text evidence="2">The sequence shown here is derived from an EMBL/GenBank/DDBJ whole genome shotgun (WGS) entry which is preliminary data.</text>
</comment>
<evidence type="ECO:0000313" key="3">
    <source>
        <dbReference type="Proteomes" id="UP000027822"/>
    </source>
</evidence>
<proteinExistence type="predicted"/>
<dbReference type="Proteomes" id="UP000027822">
    <property type="component" value="Unassembled WGS sequence"/>
</dbReference>
<protein>
    <recommendedName>
        <fullName evidence="1">N-acetyltransferase domain-containing protein</fullName>
    </recommendedName>
</protein>
<reference evidence="2 3" key="1">
    <citation type="submission" date="2014-06" db="EMBL/GenBank/DDBJ databases">
        <title>Draft genome sequence of Bacillus manliponensis JCM 15802 (MCCC 1A00708).</title>
        <authorList>
            <person name="Lai Q."/>
            <person name="Liu Y."/>
            <person name="Shao Z."/>
        </authorList>
    </citation>
    <scope>NUCLEOTIDE SEQUENCE [LARGE SCALE GENOMIC DNA]</scope>
    <source>
        <strain evidence="2 3">JCM 15802</strain>
    </source>
</reference>
<dbReference type="OrthoDB" id="48998at2"/>
<feature type="domain" description="N-acetyltransferase" evidence="1">
    <location>
        <begin position="1"/>
        <end position="157"/>
    </location>
</feature>
<dbReference type="eggNOG" id="COG0456">
    <property type="taxonomic scope" value="Bacteria"/>
</dbReference>
<keyword evidence="3" id="KW-1185">Reference proteome</keyword>
<organism evidence="2 3">
    <name type="scientific">Bacillus manliponensis</name>
    <dbReference type="NCBI Taxonomy" id="574376"/>
    <lineage>
        <taxon>Bacteria</taxon>
        <taxon>Bacillati</taxon>
        <taxon>Bacillota</taxon>
        <taxon>Bacilli</taxon>
        <taxon>Bacillales</taxon>
        <taxon>Bacillaceae</taxon>
        <taxon>Bacillus</taxon>
        <taxon>Bacillus cereus group</taxon>
    </lineage>
</organism>
<dbReference type="InterPro" id="IPR016181">
    <property type="entry name" value="Acyl_CoA_acyltransferase"/>
</dbReference>
<dbReference type="Pfam" id="PF13673">
    <property type="entry name" value="Acetyltransf_10"/>
    <property type="match status" value="1"/>
</dbReference>
<dbReference type="AlphaFoldDB" id="A0A073JSA6"/>
<accession>A0A073JSA6</accession>
<dbReference type="RefSeq" id="WP_034643954.1">
    <property type="nucleotide sequence ID" value="NZ_CBCSJC010000007.1"/>
</dbReference>
<dbReference type="EMBL" id="JOTN01000038">
    <property type="protein sequence ID" value="KEK17205.1"/>
    <property type="molecule type" value="Genomic_DNA"/>
</dbReference>
<sequence>MIRRAKQEEIGRIKKWLHETAISLQQKEIQQWQKFLTAEGREVVAADFHKGYLYVYTNDKDEPIASISICDKEEWDASLWKDDKEAYYVHRVVVSSAGKGQSIGGTLLTWSKQKACKEGKVLRLDCVEENYFLVSFYKNKGFKQVGTVNGFALFEAK</sequence>
<dbReference type="SUPFAM" id="SSF55729">
    <property type="entry name" value="Acyl-CoA N-acyltransferases (Nat)"/>
    <property type="match status" value="1"/>
</dbReference>
<dbReference type="PROSITE" id="PS51186">
    <property type="entry name" value="GNAT"/>
    <property type="match status" value="1"/>
</dbReference>
<dbReference type="Gene3D" id="3.40.630.30">
    <property type="match status" value="1"/>
</dbReference>
<dbReference type="GO" id="GO:0016747">
    <property type="term" value="F:acyltransferase activity, transferring groups other than amino-acyl groups"/>
    <property type="evidence" value="ECO:0007669"/>
    <property type="project" value="InterPro"/>
</dbReference>
<name>A0A073JSA6_9BACI</name>
<dbReference type="InterPro" id="IPR000182">
    <property type="entry name" value="GNAT_dom"/>
</dbReference>